<gene>
    <name evidence="1" type="ORF">TSA66_19365</name>
</gene>
<dbReference type="EMBL" id="JWJG01000028">
    <property type="protein sequence ID" value="KIF82485.1"/>
    <property type="molecule type" value="Genomic_DNA"/>
</dbReference>
<dbReference type="OrthoDB" id="8781732at2"/>
<keyword evidence="2" id="KW-1185">Reference proteome</keyword>
<dbReference type="Proteomes" id="UP000031572">
    <property type="component" value="Unassembled WGS sequence"/>
</dbReference>
<proteinExistence type="predicted"/>
<evidence type="ECO:0000313" key="2">
    <source>
        <dbReference type="Proteomes" id="UP000031572"/>
    </source>
</evidence>
<protein>
    <submittedName>
        <fullName evidence="1">Uncharacterized protein</fullName>
    </submittedName>
</protein>
<name>A0A0C2BML6_9BURK</name>
<comment type="caution">
    <text evidence="1">The sequence shown here is derived from an EMBL/GenBank/DDBJ whole genome shotgun (WGS) entry which is preliminary data.</text>
</comment>
<accession>A0A0C2BML6</accession>
<sequence length="133" mass="15277">MNWLARLKELEAARSSTPQNLQKDAFVGFVGAGPEPFQEMKYGESIFTTRIVLFMVRDLDKDEAEAMVDRLAVRDQEKDERRVCVECRHLFGTKNRRFCHQWEKTGKIGGPSIPSELTTILQRCAGFEPEVLE</sequence>
<reference evidence="1 2" key="1">
    <citation type="submission" date="2014-12" db="EMBL/GenBank/DDBJ databases">
        <title>Denitrispirillum autotrophicum gen. nov., sp. nov., Denitrifying, Facultatively Autotrophic Bacteria Isolated from Rice Paddy Soil.</title>
        <authorList>
            <person name="Ishii S."/>
            <person name="Ashida N."/>
            <person name="Ohno H."/>
            <person name="Otsuka S."/>
            <person name="Yokota A."/>
            <person name="Senoo K."/>
        </authorList>
    </citation>
    <scope>NUCLEOTIDE SEQUENCE [LARGE SCALE GENOMIC DNA]</scope>
    <source>
        <strain evidence="1 2">TSA66</strain>
    </source>
</reference>
<evidence type="ECO:0000313" key="1">
    <source>
        <dbReference type="EMBL" id="KIF82485.1"/>
    </source>
</evidence>
<organism evidence="1 2">
    <name type="scientific">Noviherbaspirillum autotrophicum</name>
    <dbReference type="NCBI Taxonomy" id="709839"/>
    <lineage>
        <taxon>Bacteria</taxon>
        <taxon>Pseudomonadati</taxon>
        <taxon>Pseudomonadota</taxon>
        <taxon>Betaproteobacteria</taxon>
        <taxon>Burkholderiales</taxon>
        <taxon>Oxalobacteraceae</taxon>
        <taxon>Noviherbaspirillum</taxon>
    </lineage>
</organism>
<dbReference type="RefSeq" id="WP_040041159.1">
    <property type="nucleotide sequence ID" value="NZ_JWJG01000028.1"/>
</dbReference>
<dbReference type="AlphaFoldDB" id="A0A0C2BML6"/>